<dbReference type="Proteomes" id="UP000295703">
    <property type="component" value="Unassembled WGS sequence"/>
</dbReference>
<evidence type="ECO:0000313" key="2">
    <source>
        <dbReference type="Proteomes" id="UP000295703"/>
    </source>
</evidence>
<name>A0A4R8R0N1_COLTR</name>
<protein>
    <submittedName>
        <fullName evidence="1">Uncharacterized protein</fullName>
    </submittedName>
</protein>
<dbReference type="EMBL" id="RYZW01000092">
    <property type="protein sequence ID" value="TDZ49625.1"/>
    <property type="molecule type" value="Genomic_DNA"/>
</dbReference>
<sequence length="183" mass="20497">MLDGVFCQPRDHGGCLVWQRYGSFEAAKFVSSDIVRITDSVFFGMTDPKCFSHVYLGNNRLDNDGDVVSETFLMTESASIFTRALPHAAYATFRALISHIREVDAPIRTVFLIHIGSQICFVRDRRPAATVIEKGQHPADVVQHHLQTLDSASQPTDCHIWVDLDCNQDRGKELFSRATSPSI</sequence>
<dbReference type="AlphaFoldDB" id="A0A4R8R0N1"/>
<proteinExistence type="predicted"/>
<reference evidence="1 2" key="1">
    <citation type="submission" date="2018-12" db="EMBL/GenBank/DDBJ databases">
        <title>Genome sequence and assembly of Colletotrichum trifolii.</title>
        <authorList>
            <person name="Gan P."/>
            <person name="Shirasu K."/>
        </authorList>
    </citation>
    <scope>NUCLEOTIDE SEQUENCE [LARGE SCALE GENOMIC DNA]</scope>
    <source>
        <strain evidence="1 2">543-2</strain>
    </source>
</reference>
<gene>
    <name evidence="1" type="ORF">CTRI78_v007981</name>
</gene>
<organism evidence="1 2">
    <name type="scientific">Colletotrichum trifolii</name>
    <dbReference type="NCBI Taxonomy" id="5466"/>
    <lineage>
        <taxon>Eukaryota</taxon>
        <taxon>Fungi</taxon>
        <taxon>Dikarya</taxon>
        <taxon>Ascomycota</taxon>
        <taxon>Pezizomycotina</taxon>
        <taxon>Sordariomycetes</taxon>
        <taxon>Hypocreomycetidae</taxon>
        <taxon>Glomerellales</taxon>
        <taxon>Glomerellaceae</taxon>
        <taxon>Colletotrichum</taxon>
        <taxon>Colletotrichum orbiculare species complex</taxon>
    </lineage>
</organism>
<evidence type="ECO:0000313" key="1">
    <source>
        <dbReference type="EMBL" id="TDZ49625.1"/>
    </source>
</evidence>
<comment type="caution">
    <text evidence="1">The sequence shown here is derived from an EMBL/GenBank/DDBJ whole genome shotgun (WGS) entry which is preliminary data.</text>
</comment>
<keyword evidence="2" id="KW-1185">Reference proteome</keyword>
<accession>A0A4R8R0N1</accession>